<feature type="region of interest" description="Disordered" evidence="1">
    <location>
        <begin position="48"/>
        <end position="75"/>
    </location>
</feature>
<dbReference type="Gene3D" id="2.60.200.20">
    <property type="match status" value="1"/>
</dbReference>
<feature type="compositionally biased region" description="Acidic residues" evidence="1">
    <location>
        <begin position="56"/>
        <end position="69"/>
    </location>
</feature>
<dbReference type="OrthoDB" id="687730at2759"/>
<dbReference type="Proteomes" id="UP000001876">
    <property type="component" value="Unassembled WGS sequence"/>
</dbReference>
<dbReference type="InterPro" id="IPR000253">
    <property type="entry name" value="FHA_dom"/>
</dbReference>
<dbReference type="InterPro" id="IPR050923">
    <property type="entry name" value="Cell_Proc_Reg/RNA_Proc"/>
</dbReference>
<dbReference type="GeneID" id="9689441"/>
<evidence type="ECO:0000259" key="2">
    <source>
        <dbReference type="PROSITE" id="PS50006"/>
    </source>
</evidence>
<proteinExistence type="predicted"/>
<evidence type="ECO:0000313" key="3">
    <source>
        <dbReference type="EMBL" id="EEH51809.1"/>
    </source>
</evidence>
<feature type="compositionally biased region" description="Acidic residues" evidence="1">
    <location>
        <begin position="110"/>
        <end position="125"/>
    </location>
</feature>
<dbReference type="EMBL" id="GG663750">
    <property type="protein sequence ID" value="EEH51809.1"/>
    <property type="molecule type" value="Genomic_DNA"/>
</dbReference>
<dbReference type="RefSeq" id="XP_003064187.1">
    <property type="nucleotide sequence ID" value="XM_003064141.1"/>
</dbReference>
<evidence type="ECO:0000256" key="1">
    <source>
        <dbReference type="SAM" id="MobiDB-lite"/>
    </source>
</evidence>
<dbReference type="InterPro" id="IPR008984">
    <property type="entry name" value="SMAD_FHA_dom_sf"/>
</dbReference>
<name>C1N809_MICPC</name>
<dbReference type="OMA" id="HCQFEME"/>
<dbReference type="Pfam" id="PF00498">
    <property type="entry name" value="FHA"/>
    <property type="match status" value="1"/>
</dbReference>
<dbReference type="PANTHER" id="PTHR23308">
    <property type="entry name" value="NUCLEAR INHIBITOR OF PROTEIN PHOSPHATASE-1"/>
    <property type="match status" value="1"/>
</dbReference>
<accession>C1N809</accession>
<feature type="compositionally biased region" description="Acidic residues" evidence="1">
    <location>
        <begin position="156"/>
        <end position="171"/>
    </location>
</feature>
<dbReference type="KEGG" id="mpp:MICPUCDRAFT_53902"/>
<gene>
    <name evidence="3" type="ORF">MICPUCDRAFT_53902</name>
</gene>
<dbReference type="SUPFAM" id="SSF49879">
    <property type="entry name" value="SMAD/FHA domain"/>
    <property type="match status" value="1"/>
</dbReference>
<dbReference type="PROSITE" id="PS50006">
    <property type="entry name" value="FHA_DOMAIN"/>
    <property type="match status" value="1"/>
</dbReference>
<evidence type="ECO:0000313" key="4">
    <source>
        <dbReference type="Proteomes" id="UP000001876"/>
    </source>
</evidence>
<feature type="region of interest" description="Disordered" evidence="1">
    <location>
        <begin position="90"/>
        <end position="143"/>
    </location>
</feature>
<sequence length="390" mass="42476">MATPPRVAAAPRARRAAIVPAPVRSRRHGIAHRGASRRVVRVDALPFGFGKKDPAEEVPEEEEEEEDAVVDGNPFASIGGRVLGAVADAEEKASAAGNPFASFMSRDEPSEPEEEEEEEEEEETEDKGPAFGNPFASFGSLGKSINLSQTIDLDYGDDEEEEEDEIEEEEAPAIGNPFAGIASGMLARSRAAVKRTSRSAPPEPEPEPEKKQMGNWERTLKEGIKDGDIPTWTLDPEPVRGASLRPLRLRTDDVVVVGRDRGPGIDYAAKVGCVSGVHCQFEMEGQRLYVTDLGSTNGTYVDGQELRKNNRFRVFNGQIVRLGAENMNGEPFVVFDAKLTGANEMDRNSEYGQVQALVEALGGPQVVVNFLFINVAFQLGFYAITLLQTN</sequence>
<organism evidence="4">
    <name type="scientific">Micromonas pusilla (strain CCMP1545)</name>
    <name type="common">Picoplanktonic green alga</name>
    <dbReference type="NCBI Taxonomy" id="564608"/>
    <lineage>
        <taxon>Eukaryota</taxon>
        <taxon>Viridiplantae</taxon>
        <taxon>Chlorophyta</taxon>
        <taxon>Mamiellophyceae</taxon>
        <taxon>Mamiellales</taxon>
        <taxon>Mamiellaceae</taxon>
        <taxon>Micromonas</taxon>
    </lineage>
</organism>
<reference evidence="3 4" key="1">
    <citation type="journal article" date="2009" name="Science">
        <title>Green evolution and dynamic adaptations revealed by genomes of the marine picoeukaryotes Micromonas.</title>
        <authorList>
            <person name="Worden A.Z."/>
            <person name="Lee J.H."/>
            <person name="Mock T."/>
            <person name="Rouze P."/>
            <person name="Simmons M.P."/>
            <person name="Aerts A.L."/>
            <person name="Allen A.E."/>
            <person name="Cuvelier M.L."/>
            <person name="Derelle E."/>
            <person name="Everett M.V."/>
            <person name="Foulon E."/>
            <person name="Grimwood J."/>
            <person name="Gundlach H."/>
            <person name="Henrissat B."/>
            <person name="Napoli C."/>
            <person name="McDonald S.M."/>
            <person name="Parker M.S."/>
            <person name="Rombauts S."/>
            <person name="Salamov A."/>
            <person name="Von Dassow P."/>
            <person name="Badger J.H."/>
            <person name="Coutinho P.M."/>
            <person name="Demir E."/>
            <person name="Dubchak I."/>
            <person name="Gentemann C."/>
            <person name="Eikrem W."/>
            <person name="Gready J.E."/>
            <person name="John U."/>
            <person name="Lanier W."/>
            <person name="Lindquist E.A."/>
            <person name="Lucas S."/>
            <person name="Mayer K.F."/>
            <person name="Moreau H."/>
            <person name="Not F."/>
            <person name="Otillar R."/>
            <person name="Panaud O."/>
            <person name="Pangilinan J."/>
            <person name="Paulsen I."/>
            <person name="Piegu B."/>
            <person name="Poliakov A."/>
            <person name="Robbens S."/>
            <person name="Schmutz J."/>
            <person name="Toulza E."/>
            <person name="Wyss T."/>
            <person name="Zelensky A."/>
            <person name="Zhou K."/>
            <person name="Armbrust E.V."/>
            <person name="Bhattacharya D."/>
            <person name="Goodenough U.W."/>
            <person name="Van de Peer Y."/>
            <person name="Grigoriev I.V."/>
        </authorList>
    </citation>
    <scope>NUCLEOTIDE SEQUENCE [LARGE SCALE GENOMIC DNA]</scope>
    <source>
        <strain evidence="3 4">CCMP1545</strain>
    </source>
</reference>
<dbReference type="SMART" id="SM00240">
    <property type="entry name" value="FHA"/>
    <property type="match status" value="1"/>
</dbReference>
<protein>
    <submittedName>
        <fullName evidence="3">Predicted protein</fullName>
    </submittedName>
</protein>
<dbReference type="CDD" id="cd00060">
    <property type="entry name" value="FHA"/>
    <property type="match status" value="1"/>
</dbReference>
<dbReference type="AlphaFoldDB" id="C1N809"/>
<keyword evidence="4" id="KW-1185">Reference proteome</keyword>
<feature type="region of interest" description="Disordered" evidence="1">
    <location>
        <begin position="156"/>
        <end position="215"/>
    </location>
</feature>
<feature type="domain" description="FHA" evidence="2">
    <location>
        <begin position="255"/>
        <end position="306"/>
    </location>
</feature>
<dbReference type="STRING" id="564608.C1N809"/>